<name>A0A0P6VT67_9HYPH</name>
<reference evidence="1 2" key="2">
    <citation type="submission" date="2015-10" db="EMBL/GenBank/DDBJ databases">
        <title>Draft Genome Sequence of Prosthecomicrobium hirschii ATCC 27832.</title>
        <authorList>
            <person name="Daniel J."/>
            <person name="Givan S.A."/>
            <person name="Brun Y.V."/>
            <person name="Brown P.J."/>
        </authorList>
    </citation>
    <scope>NUCLEOTIDE SEQUENCE [LARGE SCALE GENOMIC DNA]</scope>
    <source>
        <strain evidence="1 2">16</strain>
    </source>
</reference>
<dbReference type="Gene3D" id="3.40.50.2000">
    <property type="entry name" value="Glycogen Phosphorylase B"/>
    <property type="match status" value="1"/>
</dbReference>
<keyword evidence="2" id="KW-1185">Reference proteome</keyword>
<evidence type="ECO:0000313" key="1">
    <source>
        <dbReference type="EMBL" id="KPL54810.1"/>
    </source>
</evidence>
<gene>
    <name evidence="1" type="ORF">ABB55_23430</name>
</gene>
<evidence type="ECO:0000313" key="2">
    <source>
        <dbReference type="Proteomes" id="UP000048984"/>
    </source>
</evidence>
<dbReference type="Proteomes" id="UP000048984">
    <property type="component" value="Unassembled WGS sequence"/>
</dbReference>
<proteinExistence type="predicted"/>
<dbReference type="AlphaFoldDB" id="A0A0P6VT67"/>
<dbReference type="PANTHER" id="PTHR12526">
    <property type="entry name" value="GLYCOSYLTRANSFERASE"/>
    <property type="match status" value="1"/>
</dbReference>
<dbReference type="STRING" id="665126.ABB55_23430"/>
<dbReference type="SUPFAM" id="SSF53756">
    <property type="entry name" value="UDP-Glycosyltransferase/glycogen phosphorylase"/>
    <property type="match status" value="1"/>
</dbReference>
<protein>
    <submittedName>
        <fullName evidence="1">Uncharacterized protein</fullName>
    </submittedName>
</protein>
<organism evidence="1 2">
    <name type="scientific">Prosthecodimorpha hirschii</name>
    <dbReference type="NCBI Taxonomy" id="665126"/>
    <lineage>
        <taxon>Bacteria</taxon>
        <taxon>Pseudomonadati</taxon>
        <taxon>Pseudomonadota</taxon>
        <taxon>Alphaproteobacteria</taxon>
        <taxon>Hyphomicrobiales</taxon>
        <taxon>Ancalomicrobiaceae</taxon>
        <taxon>Prosthecodimorpha</taxon>
    </lineage>
</organism>
<comment type="caution">
    <text evidence="1">The sequence shown here is derived from an EMBL/GenBank/DDBJ whole genome shotgun (WGS) entry which is preliminary data.</text>
</comment>
<sequence length="986" mass="104556">MIALPPADALVASGRFDAAFYAAATGRGGTAEALAAHYLETGAAAGTAPSRDFSAADYCGWYADVPRLPPEAFLHFVRHGQFEFRCPSLAQAWFDGAMIMATGLFDYSGYAKWRQLDNQSAVALLLDYAVHGAPGGVAPWAGLEPAFVARLYGPLLTGYSNPLVFFLANRHRPWCHPNAAAAEDAARAVRASGVLDEAFYRRTVLGGRTDIDPALHYASVGYITGAPAARDFDSRAYYASNPDIAAAEINPAVHFAAHGRAEGRRGSTRLIAHALDEERESEADWPTILIVSHEASRSGAPFVALELVSAFAERANVVVWLGQDGPLRPAFARAAVDILVAPIDHGSAAAVIDHLKARHAFDVALVNSVVAAPALPALAARGVPAILLLHECADYVFPAGTAAAAVARAAATVVPAEFVAASVRAEFERLGMRSLDLPLVVRPQGRCDTGRLGQASGALTAAEVRARLGIDDDAAKPFVVFGAGRVQPRKGVELFIETARHYVEAHGRDCRFVWVGGGYEPPDDAEYSLHLADQVAKSDLGDVVFFFGEQASLAGFWAVADAFLLSSRFDPYPNVVLDALWDGLPVVCFERTTGAADLARPGSDDVQVVAFKDPAAAVRALATLRPTIGAAERTRRAETWRPRLAMADYAQAIFALGMEVAKAPPPQPAEAPPRALDDRAWFAAAQPAWALADRRGPFRSDAELAADHALARRRAMPSIARDLAATPIVRRAGARNAAPGEDPAVPPGLRAGLHVHLLESADPVVLLTILRVHAVMPIAVTFASRAVEERCLNRFAFVRQVSIPDDPKAFEPPRALLRVLAADFAGFDLVGSIAVGAPPPIDRGRAGADLAFATDRAAIGGVMAALAAPDGPMLAFPHWPVGDGTAGCERVADRLAASLGRPERPRDRPRPATWNFWLAPARCPELLEPALGASTAALVRAESGADRQAGFLAFLASLADPQRPMLAVDATAHLRRAASCYLPFGA</sequence>
<dbReference type="EMBL" id="LJYW01000001">
    <property type="protein sequence ID" value="KPL54810.1"/>
    <property type="molecule type" value="Genomic_DNA"/>
</dbReference>
<reference evidence="1 2" key="1">
    <citation type="submission" date="2015-09" db="EMBL/GenBank/DDBJ databases">
        <authorList>
            <person name="Jackson K.R."/>
            <person name="Lunt B.L."/>
            <person name="Fisher J.N.B."/>
            <person name="Gardner A.V."/>
            <person name="Bailey M.E."/>
            <person name="Deus L.M."/>
            <person name="Earl A.S."/>
            <person name="Gibby P.D."/>
            <person name="Hartmann K.A."/>
            <person name="Liu J.E."/>
            <person name="Manci A.M."/>
            <person name="Nielsen D.A."/>
            <person name="Solomon M.B."/>
            <person name="Breakwell D.P."/>
            <person name="Burnett S.H."/>
            <person name="Grose J.H."/>
        </authorList>
    </citation>
    <scope>NUCLEOTIDE SEQUENCE [LARGE SCALE GENOMIC DNA]</scope>
    <source>
        <strain evidence="1 2">16</strain>
    </source>
</reference>
<dbReference type="Pfam" id="PF13692">
    <property type="entry name" value="Glyco_trans_1_4"/>
    <property type="match status" value="1"/>
</dbReference>
<accession>A0A0P6VT67</accession>